<dbReference type="RefSeq" id="WP_004968184.1">
    <property type="nucleotide sequence ID" value="NZ_AOLP01000006.1"/>
</dbReference>
<feature type="transmembrane region" description="Helical" evidence="6">
    <location>
        <begin position="86"/>
        <end position="107"/>
    </location>
</feature>
<keyword evidence="5 6" id="KW-0472">Membrane</keyword>
<organism evidence="8 9">
    <name type="scientific">Haloferax denitrificans ATCC 35960</name>
    <dbReference type="NCBI Taxonomy" id="662478"/>
    <lineage>
        <taxon>Archaea</taxon>
        <taxon>Methanobacteriati</taxon>
        <taxon>Methanobacteriota</taxon>
        <taxon>Stenosarchaea group</taxon>
        <taxon>Halobacteria</taxon>
        <taxon>Halobacteriales</taxon>
        <taxon>Haloferacaceae</taxon>
        <taxon>Haloferax</taxon>
    </lineage>
</organism>
<evidence type="ECO:0000256" key="1">
    <source>
        <dbReference type="ARBA" id="ARBA00004141"/>
    </source>
</evidence>
<dbReference type="FunFam" id="1.10.3720.10:FF:000001">
    <property type="entry name" value="Glycine betaine ABC transporter, permease"/>
    <property type="match status" value="1"/>
</dbReference>
<feature type="transmembrane region" description="Helical" evidence="6">
    <location>
        <begin position="60"/>
        <end position="80"/>
    </location>
</feature>
<dbReference type="PROSITE" id="PS50928">
    <property type="entry name" value="ABC_TM1"/>
    <property type="match status" value="1"/>
</dbReference>
<evidence type="ECO:0000256" key="6">
    <source>
        <dbReference type="RuleBase" id="RU363032"/>
    </source>
</evidence>
<dbReference type="EMBL" id="AOLP01000006">
    <property type="protein sequence ID" value="EMA06911.1"/>
    <property type="molecule type" value="Genomic_DNA"/>
</dbReference>
<name>M0JD55_9EURY</name>
<dbReference type="InterPro" id="IPR035906">
    <property type="entry name" value="MetI-like_sf"/>
</dbReference>
<dbReference type="GO" id="GO:0005886">
    <property type="term" value="C:plasma membrane"/>
    <property type="evidence" value="ECO:0007669"/>
    <property type="project" value="UniProtKB-SubCell"/>
</dbReference>
<dbReference type="GO" id="GO:0055085">
    <property type="term" value="P:transmembrane transport"/>
    <property type="evidence" value="ECO:0007669"/>
    <property type="project" value="InterPro"/>
</dbReference>
<evidence type="ECO:0000256" key="4">
    <source>
        <dbReference type="ARBA" id="ARBA00022989"/>
    </source>
</evidence>
<comment type="subcellular location">
    <subcellularLocation>
        <location evidence="6">Cell membrane</location>
        <topology evidence="6">Multi-pass membrane protein</topology>
    </subcellularLocation>
    <subcellularLocation>
        <location evidence="1">Membrane</location>
        <topology evidence="1">Multi-pass membrane protein</topology>
    </subcellularLocation>
</comment>
<evidence type="ECO:0000313" key="9">
    <source>
        <dbReference type="Proteomes" id="UP000011553"/>
    </source>
</evidence>
<dbReference type="PANTHER" id="PTHR30177">
    <property type="entry name" value="GLYCINE BETAINE/L-PROLINE TRANSPORT SYSTEM PERMEASE PROTEIN PROW"/>
    <property type="match status" value="1"/>
</dbReference>
<feature type="transmembrane region" description="Helical" evidence="6">
    <location>
        <begin position="26"/>
        <end position="48"/>
    </location>
</feature>
<comment type="similarity">
    <text evidence="6">Belongs to the binding-protein-dependent transport system permease family.</text>
</comment>
<evidence type="ECO:0000256" key="3">
    <source>
        <dbReference type="ARBA" id="ARBA00022692"/>
    </source>
</evidence>
<evidence type="ECO:0000256" key="5">
    <source>
        <dbReference type="ARBA" id="ARBA00023136"/>
    </source>
</evidence>
<feature type="transmembrane region" description="Helical" evidence="6">
    <location>
        <begin position="184"/>
        <end position="204"/>
    </location>
</feature>
<protein>
    <submittedName>
        <fullName evidence="8">Binding-protein-dependent transport systems inner membrane component</fullName>
    </submittedName>
</protein>
<dbReference type="AlphaFoldDB" id="M0JD55"/>
<keyword evidence="9" id="KW-1185">Reference proteome</keyword>
<feature type="domain" description="ABC transmembrane type-1" evidence="7">
    <location>
        <begin position="22"/>
        <end position="201"/>
    </location>
</feature>
<feature type="transmembrane region" description="Helical" evidence="6">
    <location>
        <begin position="151"/>
        <end position="172"/>
    </location>
</feature>
<keyword evidence="2 6" id="KW-0813">Transport</keyword>
<keyword evidence="4 6" id="KW-1133">Transmembrane helix</keyword>
<dbReference type="SUPFAM" id="SSF161098">
    <property type="entry name" value="MetI-like"/>
    <property type="match status" value="1"/>
</dbReference>
<keyword evidence="3 6" id="KW-0812">Transmembrane</keyword>
<comment type="caution">
    <text evidence="8">The sequence shown here is derived from an EMBL/GenBank/DDBJ whole genome shotgun (WGS) entry which is preliminary data.</text>
</comment>
<dbReference type="Pfam" id="PF00528">
    <property type="entry name" value="BPD_transp_1"/>
    <property type="match status" value="1"/>
</dbReference>
<dbReference type="GO" id="GO:0031460">
    <property type="term" value="P:glycine betaine transport"/>
    <property type="evidence" value="ECO:0007669"/>
    <property type="project" value="TreeGrafter"/>
</dbReference>
<evidence type="ECO:0000256" key="2">
    <source>
        <dbReference type="ARBA" id="ARBA00022448"/>
    </source>
</evidence>
<proteinExistence type="inferred from homology"/>
<gene>
    <name evidence="8" type="ORF">C438_05142</name>
</gene>
<dbReference type="InterPro" id="IPR000515">
    <property type="entry name" value="MetI-like"/>
</dbReference>
<dbReference type="InterPro" id="IPR051204">
    <property type="entry name" value="ABC_transp_perm/SBD"/>
</dbReference>
<reference evidence="8 9" key="1">
    <citation type="journal article" date="2014" name="PLoS Genet.">
        <title>Phylogenetically driven sequencing of extremely halophilic archaea reveals strategies for static and dynamic osmo-response.</title>
        <authorList>
            <person name="Becker E.A."/>
            <person name="Seitzer P.M."/>
            <person name="Tritt A."/>
            <person name="Larsen D."/>
            <person name="Krusor M."/>
            <person name="Yao A.I."/>
            <person name="Wu D."/>
            <person name="Madern D."/>
            <person name="Eisen J.A."/>
            <person name="Darling A.E."/>
            <person name="Facciotti M.T."/>
        </authorList>
    </citation>
    <scope>NUCLEOTIDE SEQUENCE [LARGE SCALE GENOMIC DNA]</scope>
    <source>
        <strain evidence="8 9">ATCC 35960</strain>
    </source>
</reference>
<sequence length="220" mass="23298">MGALIEGWQYLLTNFGEFLTLLQEHLFMVAVAELAAIAVAVPAAIVATRSDRAKKWILNVGNVAQTIPTLAIIALVYPLLGIGLKSAIFGIWVYALLPILTNTVTGIENVDRETVNAARGMGMTDWEIMKRIQLPLAIPVIFAGIRTSSVINVGTAYLAFFIGGGGLGLWVISGIQLFNTPQMLAGAIPGALLAICADLLLAGVERYVGRGHDVQVGVSA</sequence>
<evidence type="ECO:0000313" key="8">
    <source>
        <dbReference type="EMBL" id="EMA06911.1"/>
    </source>
</evidence>
<dbReference type="PANTHER" id="PTHR30177:SF4">
    <property type="entry name" value="OSMOPROTECTANT IMPORT PERMEASE PROTEIN OSMW"/>
    <property type="match status" value="1"/>
</dbReference>
<dbReference type="Gene3D" id="1.10.3720.10">
    <property type="entry name" value="MetI-like"/>
    <property type="match status" value="1"/>
</dbReference>
<evidence type="ECO:0000259" key="7">
    <source>
        <dbReference type="PROSITE" id="PS50928"/>
    </source>
</evidence>
<dbReference type="CDD" id="cd06261">
    <property type="entry name" value="TM_PBP2"/>
    <property type="match status" value="1"/>
</dbReference>
<dbReference type="Proteomes" id="UP000011553">
    <property type="component" value="Unassembled WGS sequence"/>
</dbReference>
<accession>M0JD55</accession>